<organism evidence="1 2">
    <name type="scientific">Pseudocercospora fijiensis (strain CIRAD86)</name>
    <name type="common">Black leaf streak disease fungus</name>
    <name type="synonym">Mycosphaerella fijiensis</name>
    <dbReference type="NCBI Taxonomy" id="383855"/>
    <lineage>
        <taxon>Eukaryota</taxon>
        <taxon>Fungi</taxon>
        <taxon>Dikarya</taxon>
        <taxon>Ascomycota</taxon>
        <taxon>Pezizomycotina</taxon>
        <taxon>Dothideomycetes</taxon>
        <taxon>Dothideomycetidae</taxon>
        <taxon>Mycosphaerellales</taxon>
        <taxon>Mycosphaerellaceae</taxon>
        <taxon>Pseudocercospora</taxon>
    </lineage>
</organism>
<dbReference type="EMBL" id="KB446559">
    <property type="protein sequence ID" value="EME81714.1"/>
    <property type="molecule type" value="Genomic_DNA"/>
</dbReference>
<dbReference type="AlphaFoldDB" id="M2ZRQ2"/>
<reference evidence="1 2" key="1">
    <citation type="journal article" date="2012" name="PLoS Pathog.">
        <title>Diverse lifestyles and strategies of plant pathogenesis encoded in the genomes of eighteen Dothideomycetes fungi.</title>
        <authorList>
            <person name="Ohm R.A."/>
            <person name="Feau N."/>
            <person name="Henrissat B."/>
            <person name="Schoch C.L."/>
            <person name="Horwitz B.A."/>
            <person name="Barry K.W."/>
            <person name="Condon B.J."/>
            <person name="Copeland A.C."/>
            <person name="Dhillon B."/>
            <person name="Glaser F."/>
            <person name="Hesse C.N."/>
            <person name="Kosti I."/>
            <person name="LaButti K."/>
            <person name="Lindquist E.A."/>
            <person name="Lucas S."/>
            <person name="Salamov A.A."/>
            <person name="Bradshaw R.E."/>
            <person name="Ciuffetti L."/>
            <person name="Hamelin R.C."/>
            <person name="Kema G.H.J."/>
            <person name="Lawrence C."/>
            <person name="Scott J.A."/>
            <person name="Spatafora J.W."/>
            <person name="Turgeon B.G."/>
            <person name="de Wit P.J.G.M."/>
            <person name="Zhong S."/>
            <person name="Goodwin S.B."/>
            <person name="Grigoriev I.V."/>
        </authorList>
    </citation>
    <scope>NUCLEOTIDE SEQUENCE [LARGE SCALE GENOMIC DNA]</scope>
    <source>
        <strain evidence="1 2">CIRAD86</strain>
    </source>
</reference>
<proteinExistence type="predicted"/>
<evidence type="ECO:0000313" key="2">
    <source>
        <dbReference type="Proteomes" id="UP000016932"/>
    </source>
</evidence>
<sequence length="126" mass="13778">MDILGMGGGIAGYARTERYHTRTVRDRMYSSNVQGRAVDDAAMNDGTASSSVVADKHWAVARGEERGARSDDWEILGAFHCPLSLQTASGWSIRGFPPYNLAKIDTLHYNAAPHRQNGAKVSKQDL</sequence>
<keyword evidence="2" id="KW-1185">Reference proteome</keyword>
<name>M2ZRQ2_PSEFD</name>
<dbReference type="VEuPathDB" id="FungiDB:MYCFIDRAFT_207925"/>
<dbReference type="KEGG" id="pfj:MYCFIDRAFT_207925"/>
<protein>
    <submittedName>
        <fullName evidence="1">Uncharacterized protein</fullName>
    </submittedName>
</protein>
<dbReference type="HOGENOM" id="CLU_1982525_0_0_1"/>
<dbReference type="Proteomes" id="UP000016932">
    <property type="component" value="Unassembled WGS sequence"/>
</dbReference>
<dbReference type="GeneID" id="19336632"/>
<gene>
    <name evidence="1" type="ORF">MYCFIDRAFT_207925</name>
</gene>
<dbReference type="RefSeq" id="XP_007927298.1">
    <property type="nucleotide sequence ID" value="XM_007929107.1"/>
</dbReference>
<accession>M2ZRQ2</accession>
<evidence type="ECO:0000313" key="1">
    <source>
        <dbReference type="EMBL" id="EME81714.1"/>
    </source>
</evidence>